<dbReference type="GO" id="GO:0008033">
    <property type="term" value="P:tRNA processing"/>
    <property type="evidence" value="ECO:0007669"/>
    <property type="project" value="UniProtKB-KW"/>
</dbReference>
<organism evidence="6">
    <name type="scientific">marine metagenome</name>
    <dbReference type="NCBI Taxonomy" id="408172"/>
    <lineage>
        <taxon>unclassified sequences</taxon>
        <taxon>metagenomes</taxon>
        <taxon>ecological metagenomes</taxon>
    </lineage>
</organism>
<dbReference type="Gene3D" id="3.40.50.620">
    <property type="entry name" value="HUPs"/>
    <property type="match status" value="1"/>
</dbReference>
<dbReference type="InterPro" id="IPR011063">
    <property type="entry name" value="TilS/TtcA_N"/>
</dbReference>
<dbReference type="PANTHER" id="PTHR43033">
    <property type="entry name" value="TRNA(ILE)-LYSIDINE SYNTHASE-RELATED"/>
    <property type="match status" value="1"/>
</dbReference>
<dbReference type="SUPFAM" id="SSF52402">
    <property type="entry name" value="Adenine nucleotide alpha hydrolases-like"/>
    <property type="match status" value="1"/>
</dbReference>
<evidence type="ECO:0000256" key="2">
    <source>
        <dbReference type="ARBA" id="ARBA00022694"/>
    </source>
</evidence>
<dbReference type="InterPro" id="IPR012094">
    <property type="entry name" value="tRNA_Ile_lys_synt"/>
</dbReference>
<keyword evidence="3" id="KW-0547">Nucleotide-binding</keyword>
<evidence type="ECO:0000313" key="6">
    <source>
        <dbReference type="EMBL" id="SVD08253.1"/>
    </source>
</evidence>
<dbReference type="GO" id="GO:0005524">
    <property type="term" value="F:ATP binding"/>
    <property type="evidence" value="ECO:0007669"/>
    <property type="project" value="UniProtKB-KW"/>
</dbReference>
<dbReference type="GO" id="GO:0016879">
    <property type="term" value="F:ligase activity, forming carbon-nitrogen bonds"/>
    <property type="evidence" value="ECO:0007669"/>
    <property type="project" value="InterPro"/>
</dbReference>
<feature type="domain" description="tRNA(Ile)-lysidine/2-thiocytidine synthase N-terminal" evidence="5">
    <location>
        <begin position="22"/>
        <end position="102"/>
    </location>
</feature>
<keyword evidence="1" id="KW-0436">Ligase</keyword>
<keyword evidence="4" id="KW-0067">ATP-binding</keyword>
<evidence type="ECO:0000256" key="1">
    <source>
        <dbReference type="ARBA" id="ARBA00022598"/>
    </source>
</evidence>
<proteinExistence type="predicted"/>
<dbReference type="Pfam" id="PF01171">
    <property type="entry name" value="ATP_bind_3"/>
    <property type="match status" value="1"/>
</dbReference>
<gene>
    <name evidence="6" type="ORF">METZ01_LOCUS361107</name>
</gene>
<sequence length="103" mass="11585">MHPVEQKFKKSINEILSFEKRILVAVSGGPDSVVLLHLLNKHKLEASKITIAIAHLNHLSRGTDSYKDSDFVARLGRSLNIQTFIENIDIGSLSDKRKTSFQE</sequence>
<accession>A0A382SEH7</accession>
<evidence type="ECO:0000259" key="5">
    <source>
        <dbReference type="Pfam" id="PF01171"/>
    </source>
</evidence>
<reference evidence="6" key="1">
    <citation type="submission" date="2018-05" db="EMBL/GenBank/DDBJ databases">
        <authorList>
            <person name="Lanie J.A."/>
            <person name="Ng W.-L."/>
            <person name="Kazmierczak K.M."/>
            <person name="Andrzejewski T.M."/>
            <person name="Davidsen T.M."/>
            <person name="Wayne K.J."/>
            <person name="Tettelin H."/>
            <person name="Glass J.I."/>
            <person name="Rusch D."/>
            <person name="Podicherti R."/>
            <person name="Tsui H.-C.T."/>
            <person name="Winkler M.E."/>
        </authorList>
    </citation>
    <scope>NUCLEOTIDE SEQUENCE</scope>
</reference>
<dbReference type="InterPro" id="IPR014729">
    <property type="entry name" value="Rossmann-like_a/b/a_fold"/>
</dbReference>
<evidence type="ECO:0000256" key="4">
    <source>
        <dbReference type="ARBA" id="ARBA00022840"/>
    </source>
</evidence>
<evidence type="ECO:0000256" key="3">
    <source>
        <dbReference type="ARBA" id="ARBA00022741"/>
    </source>
</evidence>
<keyword evidence="2" id="KW-0819">tRNA processing</keyword>
<dbReference type="EMBL" id="UINC01128477">
    <property type="protein sequence ID" value="SVD08253.1"/>
    <property type="molecule type" value="Genomic_DNA"/>
</dbReference>
<dbReference type="PANTHER" id="PTHR43033:SF1">
    <property type="entry name" value="TRNA(ILE)-LYSIDINE SYNTHASE-RELATED"/>
    <property type="match status" value="1"/>
</dbReference>
<protein>
    <recommendedName>
        <fullName evidence="5">tRNA(Ile)-lysidine/2-thiocytidine synthase N-terminal domain-containing protein</fullName>
    </recommendedName>
</protein>
<dbReference type="AlphaFoldDB" id="A0A382SEH7"/>
<name>A0A382SEH7_9ZZZZ</name>
<feature type="non-terminal residue" evidence="6">
    <location>
        <position position="103"/>
    </location>
</feature>